<feature type="domain" description="Metallo-beta-lactamase" evidence="3">
    <location>
        <begin position="7"/>
        <end position="188"/>
    </location>
</feature>
<comment type="similarity">
    <text evidence="2">Belongs to the UPF0173 family.</text>
</comment>
<dbReference type="Pfam" id="PF12706">
    <property type="entry name" value="Lactamase_B_2"/>
    <property type="match status" value="1"/>
</dbReference>
<dbReference type="InterPro" id="IPR022877">
    <property type="entry name" value="UPF0173"/>
</dbReference>
<dbReference type="Gene3D" id="3.60.15.10">
    <property type="entry name" value="Ribonuclease Z/Hydroxyacylglutathione hydrolase-like"/>
    <property type="match status" value="1"/>
</dbReference>
<gene>
    <name evidence="4" type="ORF">A2Z21_09125</name>
</gene>
<dbReference type="InterPro" id="IPR036866">
    <property type="entry name" value="RibonucZ/Hydroxyglut_hydro"/>
</dbReference>
<evidence type="ECO:0000256" key="2">
    <source>
        <dbReference type="HAMAP-Rule" id="MF_00457"/>
    </source>
</evidence>
<accession>A0A1F5UUG2</accession>
<reference evidence="4 5" key="1">
    <citation type="journal article" date="2016" name="Nat. Commun.">
        <title>Thousands of microbial genomes shed light on interconnected biogeochemical processes in an aquifer system.</title>
        <authorList>
            <person name="Anantharaman K."/>
            <person name="Brown C.T."/>
            <person name="Hug L.A."/>
            <person name="Sharon I."/>
            <person name="Castelle C.J."/>
            <person name="Probst A.J."/>
            <person name="Thomas B.C."/>
            <person name="Singh A."/>
            <person name="Wilkins M.J."/>
            <person name="Karaoz U."/>
            <person name="Brodie E.L."/>
            <person name="Williams K.H."/>
            <person name="Hubbard S.S."/>
            <person name="Banfield J.F."/>
        </authorList>
    </citation>
    <scope>NUCLEOTIDE SEQUENCE [LARGE SCALE GENOMIC DNA]</scope>
    <source>
        <strain evidence="5">RBG_16_55_9</strain>
    </source>
</reference>
<dbReference type="Proteomes" id="UP000179157">
    <property type="component" value="Unassembled WGS sequence"/>
</dbReference>
<dbReference type="GO" id="GO:0016787">
    <property type="term" value="F:hydrolase activity"/>
    <property type="evidence" value="ECO:0007669"/>
    <property type="project" value="UniProtKB-UniRule"/>
</dbReference>
<evidence type="ECO:0000313" key="5">
    <source>
        <dbReference type="Proteomes" id="UP000179157"/>
    </source>
</evidence>
<dbReference type="PANTHER" id="PTHR43546">
    <property type="entry name" value="UPF0173 METAL-DEPENDENT HYDROLASE MJ1163-RELATED"/>
    <property type="match status" value="1"/>
</dbReference>
<dbReference type="NCBIfam" id="NF001911">
    <property type="entry name" value="PRK00685.1"/>
    <property type="match status" value="1"/>
</dbReference>
<dbReference type="InterPro" id="IPR050114">
    <property type="entry name" value="UPF0173_UPF0282_UlaG_hydrolase"/>
</dbReference>
<dbReference type="AlphaFoldDB" id="A0A1F5UUG2"/>
<evidence type="ECO:0000313" key="4">
    <source>
        <dbReference type="EMBL" id="OGF54797.1"/>
    </source>
</evidence>
<dbReference type="EMBL" id="MFGX01000072">
    <property type="protein sequence ID" value="OGF54797.1"/>
    <property type="molecule type" value="Genomic_DNA"/>
</dbReference>
<evidence type="ECO:0000259" key="3">
    <source>
        <dbReference type="SMART" id="SM00849"/>
    </source>
</evidence>
<evidence type="ECO:0000256" key="1">
    <source>
        <dbReference type="ARBA" id="ARBA00022801"/>
    </source>
</evidence>
<dbReference type="STRING" id="1817864.A2Z21_09125"/>
<proteinExistence type="inferred from homology"/>
<dbReference type="HAMAP" id="MF_00457">
    <property type="entry name" value="UPF0173"/>
    <property type="match status" value="1"/>
</dbReference>
<dbReference type="InterPro" id="IPR001279">
    <property type="entry name" value="Metallo-B-lactamas"/>
</dbReference>
<dbReference type="SUPFAM" id="SSF56281">
    <property type="entry name" value="Metallo-hydrolase/oxidoreductase"/>
    <property type="match status" value="1"/>
</dbReference>
<sequence length="225" mass="24317">MKITYIGHSAVEIQSGGYSLLIDPFITGNPVAVQKPEDFKPNAILLTHAHMDHVGDAVPLAKKHNCPIIATFELANYCKSQGAPNTVGMNTGGATDFEFGKVMFTLAFHSSSIEGKYMGLASGIVLTTREGKKIYHAGDTALFGDMAWIGKKGLDLAFLPIGSHFTMDPEAALEAVKLLTPKQVIPIHYNTFPPIQQDAFAFQRAVESQTSSRVVIAKPGEAHEF</sequence>
<organism evidence="4 5">
    <name type="scientific">Fraserbacteria sp. (strain RBG_16_55_9)</name>
    <dbReference type="NCBI Taxonomy" id="1817864"/>
    <lineage>
        <taxon>Bacteria</taxon>
        <taxon>Candidatus Fraseribacteriota</taxon>
    </lineage>
</organism>
<dbReference type="PANTHER" id="PTHR43546:SF3">
    <property type="entry name" value="UPF0173 METAL-DEPENDENT HYDROLASE MJ1163"/>
    <property type="match status" value="1"/>
</dbReference>
<name>A0A1F5UUG2_FRAXR</name>
<dbReference type="SMART" id="SM00849">
    <property type="entry name" value="Lactamase_B"/>
    <property type="match status" value="1"/>
</dbReference>
<comment type="caution">
    <text evidence="4">The sequence shown here is derived from an EMBL/GenBank/DDBJ whole genome shotgun (WGS) entry which is preliminary data.</text>
</comment>
<keyword evidence="1 2" id="KW-0378">Hydrolase</keyword>
<protein>
    <recommendedName>
        <fullName evidence="2">UPF0173 metal-dependent hydrolase A2Z21_09125</fullName>
    </recommendedName>
</protein>